<feature type="region of interest" description="Disordered" evidence="1">
    <location>
        <begin position="1"/>
        <end position="25"/>
    </location>
</feature>
<keyword evidence="3" id="KW-1185">Reference proteome</keyword>
<accession>A0A6B0GS79</accession>
<evidence type="ECO:0000313" key="3">
    <source>
        <dbReference type="Proteomes" id="UP000451471"/>
    </source>
</evidence>
<name>A0A6B0GS79_9EURY</name>
<dbReference type="RefSeq" id="WP_158206202.1">
    <property type="nucleotide sequence ID" value="NZ_WSZK01000036.1"/>
</dbReference>
<feature type="compositionally biased region" description="Basic and acidic residues" evidence="1">
    <location>
        <begin position="13"/>
        <end position="24"/>
    </location>
</feature>
<proteinExistence type="predicted"/>
<reference evidence="2 3" key="1">
    <citation type="submission" date="2019-12" db="EMBL/GenBank/DDBJ databases">
        <title>Halocatena pleomorpha gen. nov. sp. nov., an extremely halophilic archaeon of family Halobacteriaceae isolated from saltpan soil.</title>
        <authorList>
            <person name="Pal Y."/>
            <person name="Verma A."/>
            <person name="Krishnamurthi S."/>
            <person name="Kumar P."/>
        </authorList>
    </citation>
    <scope>NUCLEOTIDE SEQUENCE [LARGE SCALE GENOMIC DNA]</scope>
    <source>
        <strain evidence="2 3">JCM 16495</strain>
    </source>
</reference>
<evidence type="ECO:0000256" key="1">
    <source>
        <dbReference type="SAM" id="MobiDB-lite"/>
    </source>
</evidence>
<comment type="caution">
    <text evidence="2">The sequence shown here is derived from an EMBL/GenBank/DDBJ whole genome shotgun (WGS) entry which is preliminary data.</text>
</comment>
<dbReference type="Proteomes" id="UP000451471">
    <property type="component" value="Unassembled WGS sequence"/>
</dbReference>
<organism evidence="2 3">
    <name type="scientific">Halomarina oriensis</name>
    <dbReference type="NCBI Taxonomy" id="671145"/>
    <lineage>
        <taxon>Archaea</taxon>
        <taxon>Methanobacteriati</taxon>
        <taxon>Methanobacteriota</taxon>
        <taxon>Stenosarchaea group</taxon>
        <taxon>Halobacteria</taxon>
        <taxon>Halobacteriales</taxon>
        <taxon>Natronomonadaceae</taxon>
        <taxon>Halomarina</taxon>
    </lineage>
</organism>
<gene>
    <name evidence="2" type="ORF">GQS65_19000</name>
</gene>
<evidence type="ECO:0008006" key="4">
    <source>
        <dbReference type="Google" id="ProtNLM"/>
    </source>
</evidence>
<evidence type="ECO:0000313" key="2">
    <source>
        <dbReference type="EMBL" id="MWG36549.1"/>
    </source>
</evidence>
<dbReference type="AlphaFoldDB" id="A0A6B0GS79"/>
<protein>
    <recommendedName>
        <fullName evidence="4">Transcription factor zinc-finger domain-containing protein</fullName>
    </recommendedName>
</protein>
<dbReference type="EMBL" id="WSZK01000036">
    <property type="protein sequence ID" value="MWG36549.1"/>
    <property type="molecule type" value="Genomic_DNA"/>
</dbReference>
<sequence length="93" mass="10152">MTDPTDGPGGWRDGPDDWTPEKYGGRTFPIGPLGTHDVGPSLVAIGFCPLCHSNARGTTAERGIFDCPRCTMFWYDERVGEQSYSLEDFAHAG</sequence>